<organism evidence="1 2">
    <name type="scientific">Vanilla planifolia</name>
    <name type="common">Vanilla</name>
    <dbReference type="NCBI Taxonomy" id="51239"/>
    <lineage>
        <taxon>Eukaryota</taxon>
        <taxon>Viridiplantae</taxon>
        <taxon>Streptophyta</taxon>
        <taxon>Embryophyta</taxon>
        <taxon>Tracheophyta</taxon>
        <taxon>Spermatophyta</taxon>
        <taxon>Magnoliopsida</taxon>
        <taxon>Liliopsida</taxon>
        <taxon>Asparagales</taxon>
        <taxon>Orchidaceae</taxon>
        <taxon>Vanilloideae</taxon>
        <taxon>Vanilleae</taxon>
        <taxon>Vanilla</taxon>
    </lineage>
</organism>
<protein>
    <submittedName>
        <fullName evidence="1">Uncharacterized protein</fullName>
    </submittedName>
</protein>
<accession>A0A835ULL6</accession>
<dbReference type="EMBL" id="JADCNM010000010">
    <property type="protein sequence ID" value="KAG0465983.1"/>
    <property type="molecule type" value="Genomic_DNA"/>
</dbReference>
<dbReference type="Proteomes" id="UP000639772">
    <property type="component" value="Chromosome 10"/>
</dbReference>
<name>A0A835ULL6_VANPL</name>
<proteinExistence type="predicted"/>
<gene>
    <name evidence="1" type="ORF">HPP92_020147</name>
</gene>
<evidence type="ECO:0000313" key="1">
    <source>
        <dbReference type="EMBL" id="KAG0465983.1"/>
    </source>
</evidence>
<sequence length="118" mass="13400">MFPNWVSSEERIHRKTPKLRCILKLNLRVLPALLEAIEAISSTDAEEDTSSVEGDQIFCWRSSSKEAIGAADGSWLMKPEWQEQQQKGTVSLVFTELLHTPKEANKIGDRGRLRRHGI</sequence>
<comment type="caution">
    <text evidence="1">The sequence shown here is derived from an EMBL/GenBank/DDBJ whole genome shotgun (WGS) entry which is preliminary data.</text>
</comment>
<reference evidence="1 2" key="1">
    <citation type="journal article" date="2020" name="Nat. Food">
        <title>A phased Vanilla planifolia genome enables genetic improvement of flavour and production.</title>
        <authorList>
            <person name="Hasing T."/>
            <person name="Tang H."/>
            <person name="Brym M."/>
            <person name="Khazi F."/>
            <person name="Huang T."/>
            <person name="Chambers A.H."/>
        </authorList>
    </citation>
    <scope>NUCLEOTIDE SEQUENCE [LARGE SCALE GENOMIC DNA]</scope>
    <source>
        <tissue evidence="1">Leaf</tissue>
    </source>
</reference>
<evidence type="ECO:0000313" key="2">
    <source>
        <dbReference type="Proteomes" id="UP000639772"/>
    </source>
</evidence>
<dbReference type="AlphaFoldDB" id="A0A835ULL6"/>